<keyword evidence="2 8" id="KW-0489">Methyltransferase</keyword>
<dbReference type="PIRSF" id="PIRSF003085">
    <property type="entry name" value="CMAS"/>
    <property type="match status" value="1"/>
</dbReference>
<dbReference type="PANTHER" id="PTHR43667">
    <property type="entry name" value="CYCLOPROPANE-FATTY-ACYL-PHOSPHOLIPID SYNTHASE"/>
    <property type="match status" value="1"/>
</dbReference>
<dbReference type="PANTHER" id="PTHR43667:SF1">
    <property type="entry name" value="CYCLOPROPANE-FATTY-ACYL-PHOSPHOLIPID SYNTHASE"/>
    <property type="match status" value="1"/>
</dbReference>
<dbReference type="Proteomes" id="UP000319941">
    <property type="component" value="Unassembled WGS sequence"/>
</dbReference>
<evidence type="ECO:0000256" key="3">
    <source>
        <dbReference type="ARBA" id="ARBA00022679"/>
    </source>
</evidence>
<keyword evidence="9" id="KW-1185">Reference proteome</keyword>
<accession>A0A558HNG5</accession>
<keyword evidence="3 8" id="KW-0808">Transferase</keyword>
<dbReference type="RefSeq" id="WP_024953180.1">
    <property type="nucleotide sequence ID" value="NZ_CAWOWR010000107.1"/>
</dbReference>
<evidence type="ECO:0000313" key="8">
    <source>
        <dbReference type="EMBL" id="TVU70608.1"/>
    </source>
</evidence>
<evidence type="ECO:0000256" key="6">
    <source>
        <dbReference type="PIRSR" id="PIRSR003085-1"/>
    </source>
</evidence>
<dbReference type="NCBIfam" id="NF008686">
    <property type="entry name" value="PRK11705.1"/>
    <property type="match status" value="1"/>
</dbReference>
<evidence type="ECO:0000256" key="4">
    <source>
        <dbReference type="ARBA" id="ARBA00022691"/>
    </source>
</evidence>
<organism evidence="8 9">
    <name type="scientific">Cobetia crustatorum</name>
    <dbReference type="NCBI Taxonomy" id="553385"/>
    <lineage>
        <taxon>Bacteria</taxon>
        <taxon>Pseudomonadati</taxon>
        <taxon>Pseudomonadota</taxon>
        <taxon>Gammaproteobacteria</taxon>
        <taxon>Oceanospirillales</taxon>
        <taxon>Halomonadaceae</taxon>
        <taxon>Cobetia</taxon>
    </lineage>
</organism>
<dbReference type="STRING" id="553385.GCA_000591415_03427"/>
<dbReference type="InterPro" id="IPR020803">
    <property type="entry name" value="MeTfrase_dom"/>
</dbReference>
<dbReference type="SMART" id="SM00828">
    <property type="entry name" value="PKS_MT"/>
    <property type="match status" value="1"/>
</dbReference>
<dbReference type="OrthoDB" id="9782855at2"/>
<evidence type="ECO:0000256" key="1">
    <source>
        <dbReference type="ARBA" id="ARBA00010815"/>
    </source>
</evidence>
<dbReference type="GO" id="GO:0008610">
    <property type="term" value="P:lipid biosynthetic process"/>
    <property type="evidence" value="ECO:0007669"/>
    <property type="project" value="InterPro"/>
</dbReference>
<dbReference type="EC" id="2.1.1.79" evidence="8"/>
<feature type="domain" description="Polyketide synthase-like methyltransferase" evidence="7">
    <location>
        <begin position="143"/>
        <end position="385"/>
    </location>
</feature>
<comment type="caution">
    <text evidence="8">The sequence shown here is derived from an EMBL/GenBank/DDBJ whole genome shotgun (WGS) entry which is preliminary data.</text>
</comment>
<gene>
    <name evidence="8" type="ORF">FQP86_08260</name>
</gene>
<dbReference type="EMBL" id="VNFH01000005">
    <property type="protein sequence ID" value="TVU70608.1"/>
    <property type="molecule type" value="Genomic_DNA"/>
</dbReference>
<evidence type="ECO:0000259" key="7">
    <source>
        <dbReference type="SMART" id="SM00828"/>
    </source>
</evidence>
<keyword evidence="5" id="KW-0443">Lipid metabolism</keyword>
<keyword evidence="4" id="KW-0949">S-adenosyl-L-methionine</keyword>
<dbReference type="SUPFAM" id="SSF53335">
    <property type="entry name" value="S-adenosyl-L-methionine-dependent methyltransferases"/>
    <property type="match status" value="1"/>
</dbReference>
<dbReference type="InterPro" id="IPR003333">
    <property type="entry name" value="CMAS"/>
</dbReference>
<dbReference type="CDD" id="cd02440">
    <property type="entry name" value="AdoMet_MTases"/>
    <property type="match status" value="1"/>
</dbReference>
<dbReference type="AlphaFoldDB" id="A0A558HNG5"/>
<proteinExistence type="inferred from homology"/>
<dbReference type="Pfam" id="PF02353">
    <property type="entry name" value="CMAS"/>
    <property type="match status" value="1"/>
</dbReference>
<dbReference type="GO" id="GO:0008825">
    <property type="term" value="F:cyclopropane-fatty-acyl-phospholipid synthase activity"/>
    <property type="evidence" value="ECO:0007669"/>
    <property type="project" value="UniProtKB-EC"/>
</dbReference>
<reference evidence="8 9" key="1">
    <citation type="submission" date="2019-07" db="EMBL/GenBank/DDBJ databases">
        <title>Diversity of Bacteria from Kongsfjorden, Arctic.</title>
        <authorList>
            <person name="Yu Y."/>
        </authorList>
    </citation>
    <scope>NUCLEOTIDE SEQUENCE [LARGE SCALE GENOMIC DNA]</scope>
    <source>
        <strain evidence="8 9">SM1923</strain>
    </source>
</reference>
<protein>
    <submittedName>
        <fullName evidence="8">Cyclopropane fatty acyl phospholipid synthase</fullName>
        <ecNumber evidence="8">2.1.1.79</ecNumber>
    </submittedName>
</protein>
<feature type="active site" evidence="6">
    <location>
        <position position="364"/>
    </location>
</feature>
<dbReference type="InterPro" id="IPR029063">
    <property type="entry name" value="SAM-dependent_MTases_sf"/>
</dbReference>
<dbReference type="InterPro" id="IPR050723">
    <property type="entry name" value="CFA/CMAS"/>
</dbReference>
<evidence type="ECO:0000256" key="5">
    <source>
        <dbReference type="ARBA" id="ARBA00023098"/>
    </source>
</evidence>
<dbReference type="GO" id="GO:0032259">
    <property type="term" value="P:methylation"/>
    <property type="evidence" value="ECO:0007669"/>
    <property type="project" value="UniProtKB-KW"/>
</dbReference>
<name>A0A558HNG5_9GAMM</name>
<comment type="similarity">
    <text evidence="1">Belongs to the CFA/CMAS family.</text>
</comment>
<evidence type="ECO:0000313" key="9">
    <source>
        <dbReference type="Proteomes" id="UP000319941"/>
    </source>
</evidence>
<sequence>MTLEQRLAPTALPDTRHRQVTERLLKGSGVRLNGDQPWDICVRHPDLFRRVLHQGSLGLGEAYMEGWWDCEQIDEMIYRLLKHGLGHRAHTFGERIAYRLQAGVINLQSRRRAGEVGKVHYDFGNDLFTLMLDTTLCYSCGYWKGLATTPDNLQLAQEAKLDLACRKLGLEPGMRVLDIGCGWGSFAAYAAHHYGVEVVGITISAEQAALAREYCSGLPVEILLKDYRDEDFRREVGTFDAIVSIGMFEHVGHKNYATYFTHAARLLRPGGRFVLHTIGSNQSDISADPWVNRYIFPNGVLPSASQLIRASEDHLIMEDWHNFGADYDPTLMAWRANLDAHWNALADTYSPRDKRMFEYYLGACAGAFRARQLQLWQVVFTHGTAGRYDAPR</sequence>
<evidence type="ECO:0000256" key="2">
    <source>
        <dbReference type="ARBA" id="ARBA00022603"/>
    </source>
</evidence>
<dbReference type="Gene3D" id="3.40.50.150">
    <property type="entry name" value="Vaccinia Virus protein VP39"/>
    <property type="match status" value="1"/>
</dbReference>